<dbReference type="Gene3D" id="1.10.10.10">
    <property type="entry name" value="Winged helix-like DNA-binding domain superfamily/Winged helix DNA-binding domain"/>
    <property type="match status" value="2"/>
</dbReference>
<dbReference type="AlphaFoldDB" id="Q1YUG7"/>
<dbReference type="Proteomes" id="UP000005555">
    <property type="component" value="Unassembled WGS sequence"/>
</dbReference>
<dbReference type="Pfam" id="PF00126">
    <property type="entry name" value="HTH_1"/>
    <property type="match status" value="2"/>
</dbReference>
<dbReference type="PANTHER" id="PTHR30126:SF98">
    <property type="entry name" value="HTH-TYPE TRANSCRIPTIONAL ACTIVATOR BAUR"/>
    <property type="match status" value="1"/>
</dbReference>
<protein>
    <submittedName>
        <fullName evidence="6">Transcriptional regulator</fullName>
    </submittedName>
</protein>
<evidence type="ECO:0000256" key="4">
    <source>
        <dbReference type="ARBA" id="ARBA00023163"/>
    </source>
</evidence>
<evidence type="ECO:0000259" key="5">
    <source>
        <dbReference type="PROSITE" id="PS50931"/>
    </source>
</evidence>
<gene>
    <name evidence="6" type="ORF">GB2207_09781</name>
</gene>
<evidence type="ECO:0000313" key="6">
    <source>
        <dbReference type="EMBL" id="EAS48091.1"/>
    </source>
</evidence>
<name>Q1YUG7_9GAMM</name>
<evidence type="ECO:0000256" key="2">
    <source>
        <dbReference type="ARBA" id="ARBA00023015"/>
    </source>
</evidence>
<keyword evidence="4" id="KW-0804">Transcription</keyword>
<keyword evidence="7" id="KW-1185">Reference proteome</keyword>
<comment type="caution">
    <text evidence="6">The sequence shown here is derived from an EMBL/GenBank/DDBJ whole genome shotgun (WGS) entry which is preliminary data.</text>
</comment>
<feature type="domain" description="HTH lysR-type" evidence="5">
    <location>
        <begin position="85"/>
        <end position="142"/>
    </location>
</feature>
<evidence type="ECO:0000256" key="1">
    <source>
        <dbReference type="ARBA" id="ARBA00009437"/>
    </source>
</evidence>
<dbReference type="GO" id="GO:0000976">
    <property type="term" value="F:transcription cis-regulatory region binding"/>
    <property type="evidence" value="ECO:0007669"/>
    <property type="project" value="TreeGrafter"/>
</dbReference>
<dbReference type="HOGENOM" id="CLU_039613_6_0_6"/>
<sequence length="383" mass="42162">MDIWRFNIRHLRAFLKTVEMGTSTAAARAVNLSQPAVTQAIAKLEDQLDFALFDRQSGGLVPTDAAKLIYPRIVETLNYIGRKNVTHTQIKAFLALAQCGNFAEASNSTGLSSASLHRAIRDLEIFLKQDLTRRKGRGLALTDFGQTQARRFSLAGAELRYMINDLMALKGIASGSIVIGAMPLCRARVLPAAVVEFQASHPNVDIRISEGSFTELIEPLLSGQLDFMIGALREHGSDPGLVHTPLFEDAPVVVARTGHPLFDRLEAAQATVRELAEFPWCVPHSNSPLREKWEALFTAEGLPVPRISVECGSVIVNRQILLKTDCLTILSPDQVAVELEAGWLSVLCSLPPLMNRKIGVTYRQDWRPTSSHESFIEILESVS</sequence>
<dbReference type="PRINTS" id="PR00039">
    <property type="entry name" value="HTHLYSR"/>
</dbReference>
<dbReference type="Gene3D" id="3.40.190.290">
    <property type="match status" value="1"/>
</dbReference>
<dbReference type="InterPro" id="IPR036390">
    <property type="entry name" value="WH_DNA-bd_sf"/>
</dbReference>
<dbReference type="PROSITE" id="PS50931">
    <property type="entry name" value="HTH_LYSR"/>
    <property type="match status" value="2"/>
</dbReference>
<dbReference type="PANTHER" id="PTHR30126">
    <property type="entry name" value="HTH-TYPE TRANSCRIPTIONAL REGULATOR"/>
    <property type="match status" value="1"/>
</dbReference>
<proteinExistence type="inferred from homology"/>
<dbReference type="SUPFAM" id="SSF46785">
    <property type="entry name" value="Winged helix' DNA-binding domain"/>
    <property type="match status" value="2"/>
</dbReference>
<evidence type="ECO:0000313" key="7">
    <source>
        <dbReference type="Proteomes" id="UP000005555"/>
    </source>
</evidence>
<dbReference type="eggNOG" id="COG0583">
    <property type="taxonomic scope" value="Bacteria"/>
</dbReference>
<organism evidence="6 7">
    <name type="scientific">gamma proteobacterium HTCC2207</name>
    <dbReference type="NCBI Taxonomy" id="314287"/>
    <lineage>
        <taxon>Bacteria</taxon>
        <taxon>Pseudomonadati</taxon>
        <taxon>Pseudomonadota</taxon>
        <taxon>Gammaproteobacteria</taxon>
        <taxon>Cellvibrionales</taxon>
        <taxon>Porticoccaceae</taxon>
        <taxon>SAR92 clade</taxon>
    </lineage>
</organism>
<keyword evidence="3" id="KW-0238">DNA-binding</keyword>
<dbReference type="STRING" id="314287.GB2207_09781"/>
<dbReference type="OrthoDB" id="196624at2"/>
<keyword evidence="2" id="KW-0805">Transcription regulation</keyword>
<dbReference type="InterPro" id="IPR005119">
    <property type="entry name" value="LysR_subst-bd"/>
</dbReference>
<dbReference type="GO" id="GO:0003700">
    <property type="term" value="F:DNA-binding transcription factor activity"/>
    <property type="evidence" value="ECO:0007669"/>
    <property type="project" value="InterPro"/>
</dbReference>
<evidence type="ECO:0000256" key="3">
    <source>
        <dbReference type="ARBA" id="ARBA00023125"/>
    </source>
</evidence>
<comment type="similarity">
    <text evidence="1">Belongs to the LysR transcriptional regulatory family.</text>
</comment>
<dbReference type="InterPro" id="IPR036388">
    <property type="entry name" value="WH-like_DNA-bd_sf"/>
</dbReference>
<dbReference type="SUPFAM" id="SSF53850">
    <property type="entry name" value="Periplasmic binding protein-like II"/>
    <property type="match status" value="1"/>
</dbReference>
<dbReference type="InterPro" id="IPR000847">
    <property type="entry name" value="LysR_HTH_N"/>
</dbReference>
<dbReference type="EMBL" id="AAPI01000001">
    <property type="protein sequence ID" value="EAS48091.1"/>
    <property type="molecule type" value="Genomic_DNA"/>
</dbReference>
<feature type="domain" description="HTH lysR-type" evidence="5">
    <location>
        <begin position="6"/>
        <end position="63"/>
    </location>
</feature>
<accession>Q1YUG7</accession>
<dbReference type="Pfam" id="PF03466">
    <property type="entry name" value="LysR_substrate"/>
    <property type="match status" value="1"/>
</dbReference>
<reference evidence="6 7" key="1">
    <citation type="submission" date="2006-03" db="EMBL/GenBank/DDBJ databases">
        <authorList>
            <person name="Giovannoni S.J."/>
            <person name="Cho J.-C."/>
            <person name="Ferriera S."/>
            <person name="Johnson J."/>
            <person name="Kravitz S."/>
            <person name="Halpern A."/>
            <person name="Remington K."/>
            <person name="Beeson K."/>
            <person name="Tran B."/>
            <person name="Rogers Y.-H."/>
            <person name="Friedman R."/>
            <person name="Venter J.C."/>
        </authorList>
    </citation>
    <scope>NUCLEOTIDE SEQUENCE [LARGE SCALE GENOMIC DNA]</scope>
    <source>
        <strain evidence="6 7">HTCC2207</strain>
    </source>
</reference>